<proteinExistence type="predicted"/>
<dbReference type="AlphaFoldDB" id="A0A2S4LA08"/>
<comment type="caution">
    <text evidence="2">The sequence shown here is derived from an EMBL/GenBank/DDBJ whole genome shotgun (WGS) entry which is preliminary data.</text>
</comment>
<feature type="compositionally biased region" description="Basic and acidic residues" evidence="1">
    <location>
        <begin position="125"/>
        <end position="136"/>
    </location>
</feature>
<feature type="compositionally biased region" description="Polar residues" evidence="1">
    <location>
        <begin position="52"/>
        <end position="67"/>
    </location>
</feature>
<accession>A0A2S4LA08</accession>
<evidence type="ECO:0000313" key="2">
    <source>
        <dbReference type="EMBL" id="POR39280.1"/>
    </source>
</evidence>
<evidence type="ECO:0000313" key="3">
    <source>
        <dbReference type="Proteomes" id="UP000237481"/>
    </source>
</evidence>
<evidence type="ECO:0000256" key="1">
    <source>
        <dbReference type="SAM" id="MobiDB-lite"/>
    </source>
</evidence>
<name>A0A2S4LA08_9HYPO</name>
<organism evidence="2 3">
    <name type="scientific">Tolypocladium paradoxum</name>
    <dbReference type="NCBI Taxonomy" id="94208"/>
    <lineage>
        <taxon>Eukaryota</taxon>
        <taxon>Fungi</taxon>
        <taxon>Dikarya</taxon>
        <taxon>Ascomycota</taxon>
        <taxon>Pezizomycotina</taxon>
        <taxon>Sordariomycetes</taxon>
        <taxon>Hypocreomycetidae</taxon>
        <taxon>Hypocreales</taxon>
        <taxon>Ophiocordycipitaceae</taxon>
        <taxon>Tolypocladium</taxon>
    </lineage>
</organism>
<protein>
    <submittedName>
        <fullName evidence="2">Uncharacterized protein</fullName>
    </submittedName>
</protein>
<dbReference type="Proteomes" id="UP000237481">
    <property type="component" value="Unassembled WGS sequence"/>
</dbReference>
<dbReference type="EMBL" id="PKSG01000048">
    <property type="protein sequence ID" value="POR39280.1"/>
    <property type="molecule type" value="Genomic_DNA"/>
</dbReference>
<gene>
    <name evidence="2" type="ORF">TPAR_00519</name>
</gene>
<feature type="region of interest" description="Disordered" evidence="1">
    <location>
        <begin position="1"/>
        <end position="85"/>
    </location>
</feature>
<reference evidence="2 3" key="1">
    <citation type="submission" date="2018-01" db="EMBL/GenBank/DDBJ databases">
        <title>Harnessing the power of phylogenomics to disentangle the directionality and signatures of interkingdom host jumping in the parasitic fungal genus Tolypocladium.</title>
        <authorList>
            <person name="Quandt C.A."/>
            <person name="Patterson W."/>
            <person name="Spatafora J.W."/>
        </authorList>
    </citation>
    <scope>NUCLEOTIDE SEQUENCE [LARGE SCALE GENOMIC DNA]</scope>
    <source>
        <strain evidence="2 3">NRBC 100945</strain>
    </source>
</reference>
<feature type="region of interest" description="Disordered" evidence="1">
    <location>
        <begin position="116"/>
        <end position="146"/>
    </location>
</feature>
<keyword evidence="3" id="KW-1185">Reference proteome</keyword>
<dbReference type="OrthoDB" id="4203030at2759"/>
<sequence>MTGAISTPRYSHEDFETASVRSAAPSYVSNAPSYHSTAQNTDAAPAYAPRAGTSSAANAPARSETSTPIPQVGLPPIPPASPQTIMTLHNCHIPTWSANNAVAARHYRNVAERRITDTRYASADPTRRNEPSDRPLENQTSGAEEIRPLEDPYLVGEVAAAQARRERLARESGDDVLIREDRQWDWLLSQMKDWEERERSWTRFRREVDNGQRKKLLRRIGGRLLS</sequence>
<feature type="compositionally biased region" description="Polar residues" evidence="1">
    <location>
        <begin position="27"/>
        <end position="42"/>
    </location>
</feature>